<gene>
    <name evidence="2" type="ORF">D1B32_05805</name>
</gene>
<name>A0A417YJS4_9BACI</name>
<organism evidence="2 3">
    <name type="scientific">Oceanobacillus profundus</name>
    <dbReference type="NCBI Taxonomy" id="372463"/>
    <lineage>
        <taxon>Bacteria</taxon>
        <taxon>Bacillati</taxon>
        <taxon>Bacillota</taxon>
        <taxon>Bacilli</taxon>
        <taxon>Bacillales</taxon>
        <taxon>Bacillaceae</taxon>
        <taxon>Oceanobacillus</taxon>
    </lineage>
</organism>
<dbReference type="Proteomes" id="UP000285456">
    <property type="component" value="Unassembled WGS sequence"/>
</dbReference>
<dbReference type="EMBL" id="QWEH01000003">
    <property type="protein sequence ID" value="RHW33555.1"/>
    <property type="molecule type" value="Genomic_DNA"/>
</dbReference>
<dbReference type="RefSeq" id="WP_118888893.1">
    <property type="nucleotide sequence ID" value="NZ_PHUT01000003.1"/>
</dbReference>
<comment type="caution">
    <text evidence="2">The sequence shown here is derived from an EMBL/GenBank/DDBJ whole genome shotgun (WGS) entry which is preliminary data.</text>
</comment>
<dbReference type="PANTHER" id="PTHR43236">
    <property type="entry name" value="ANTITOXIN HIGA1"/>
    <property type="match status" value="1"/>
</dbReference>
<dbReference type="Pfam" id="PF06114">
    <property type="entry name" value="Peptidase_M78"/>
    <property type="match status" value="1"/>
</dbReference>
<protein>
    <submittedName>
        <fullName evidence="2">ImmA/IrrE family metallo-endopeptidase</fullName>
    </submittedName>
</protein>
<sequence>MWIKEIVENLVEKYGTNDPYEIASAKKIFVFEKNMHEEILGFYKYIRRNQFIFLNSNLNEREKIFTLAHELGHSEVHPRINAPSLKRKTLFSIDKIENEANRFAVELLLPDKLIYEHLDDRLTLHEIAEIYCVPKEVSHLKKF</sequence>
<dbReference type="AlphaFoldDB" id="A0A417YJS4"/>
<proteinExistence type="predicted"/>
<keyword evidence="3" id="KW-1185">Reference proteome</keyword>
<evidence type="ECO:0000313" key="3">
    <source>
        <dbReference type="Proteomes" id="UP000285456"/>
    </source>
</evidence>
<dbReference type="OrthoDB" id="9816277at2"/>
<evidence type="ECO:0000259" key="1">
    <source>
        <dbReference type="Pfam" id="PF06114"/>
    </source>
</evidence>
<dbReference type="InterPro" id="IPR010359">
    <property type="entry name" value="IrrE_HExxH"/>
</dbReference>
<accession>A0A417YJS4</accession>
<evidence type="ECO:0000313" key="2">
    <source>
        <dbReference type="EMBL" id="RHW33555.1"/>
    </source>
</evidence>
<dbReference type="InterPro" id="IPR052345">
    <property type="entry name" value="Rad_response_metalloprotease"/>
</dbReference>
<dbReference type="PANTHER" id="PTHR43236:SF1">
    <property type="entry name" value="BLL7220 PROTEIN"/>
    <property type="match status" value="1"/>
</dbReference>
<feature type="domain" description="IrrE N-terminal-like" evidence="1">
    <location>
        <begin position="25"/>
        <end position="137"/>
    </location>
</feature>
<reference evidence="2 3" key="1">
    <citation type="journal article" date="2007" name="Int. J. Syst. Evol. Microbiol.">
        <title>Oceanobacillus profundus sp. nov., isolated from a deep-sea sediment core.</title>
        <authorList>
            <person name="Kim Y.G."/>
            <person name="Choi D.H."/>
            <person name="Hyun S."/>
            <person name="Cho B.C."/>
        </authorList>
    </citation>
    <scope>NUCLEOTIDE SEQUENCE [LARGE SCALE GENOMIC DNA]</scope>
    <source>
        <strain evidence="2 3">DSM 18246</strain>
    </source>
</reference>
<dbReference type="Gene3D" id="1.10.10.2910">
    <property type="match status" value="1"/>
</dbReference>